<dbReference type="SUPFAM" id="SSF55781">
    <property type="entry name" value="GAF domain-like"/>
    <property type="match status" value="1"/>
</dbReference>
<dbReference type="PRINTS" id="PR00344">
    <property type="entry name" value="BCTRLSENSOR"/>
</dbReference>
<dbReference type="Gene3D" id="3.40.50.2300">
    <property type="match status" value="1"/>
</dbReference>
<evidence type="ECO:0000313" key="7">
    <source>
        <dbReference type="Proteomes" id="UP000235371"/>
    </source>
</evidence>
<feature type="domain" description="Histidine kinase" evidence="4">
    <location>
        <begin position="636"/>
        <end position="932"/>
    </location>
</feature>
<dbReference type="InterPro" id="IPR050956">
    <property type="entry name" value="2C_system_His_kinase"/>
</dbReference>
<dbReference type="InterPro" id="IPR011006">
    <property type="entry name" value="CheY-like_superfamily"/>
</dbReference>
<evidence type="ECO:0000313" key="6">
    <source>
        <dbReference type="EMBL" id="PMD58593.1"/>
    </source>
</evidence>
<dbReference type="Pfam" id="PF00512">
    <property type="entry name" value="HisKA"/>
    <property type="match status" value="1"/>
</dbReference>
<accession>A0A2J6T6L2</accession>
<dbReference type="InterPro" id="IPR003661">
    <property type="entry name" value="HisK_dim/P_dom"/>
</dbReference>
<dbReference type="InterPro" id="IPR036097">
    <property type="entry name" value="HisK_dim/P_sf"/>
</dbReference>
<feature type="region of interest" description="Disordered" evidence="3">
    <location>
        <begin position="340"/>
        <end position="383"/>
    </location>
</feature>
<keyword evidence="1 2" id="KW-0597">Phosphoprotein</keyword>
<dbReference type="SUPFAM" id="SSF52172">
    <property type="entry name" value="CheY-like"/>
    <property type="match status" value="1"/>
</dbReference>
<feature type="modified residue" description="4-aspartylphosphate" evidence="2">
    <location>
        <position position="1194"/>
    </location>
</feature>
<dbReference type="InterPro" id="IPR036890">
    <property type="entry name" value="HATPase_C_sf"/>
</dbReference>
<sequence length="1271" mass="138894">MSFSSARSAPALEAALAEEHCEQKSELDPEAQFRERLRIQELLRYFTPHDDGPGPGEEKARLATDTALTALAQLCAHKLNCQRSFISIITDSKQFMVAEATRSISLKDGDQHDEGDGIYLGQCTISFEWGVCPGTIACFTAIDSSLDVHSRYVKASRSYYVMNDMSALEGFKDRPYIAGWPFMKYYAEVPIHSPSGLTIGTLCVVDNKAREGLDMEGLGILREISEVIMNHLELCVSRIHRNNAEKMIQALGKFVEGKDSMREWWIEAQASRVAEPGLQHLSLEKRADIELGSRKEVNTSIDSVVGMSDSRQTQVLDVLKSQSGSSGYFNPALSLCTGSSSPEARHLSEASSEIPRSPGTTYTSPDPTPGDEMQGPSLDNQFPSQELSDLETMLNRATNLIREGIGLDGIVLFDPRSYDGQLLTDFNISGEKVAWVDRRNSGISPTAKPVPFSNSSSYFPPFDKQTPQPSKYCKVLASSTRRKSNGDGLAGEGLLVPENILQLLLQRYPRGGILNYDKKGFIDGDDSIFLYPSDSRKIGGKPVIKPGNGVDSDSSMEANKLRSILPEATSVLLLPLWDTNQDKWFAYSLAWTTNPARIFQRQDFTYLASFGNSIMTELSRLETIAADNAKSGFISSISHELRSPLHGIMASVELLRDANTDPVSNAIICTVESCGSTLLDTIENLLTFTKVNRLTARANSVVARRAPSVDLAALVEDVTQMLIAGHYFRRTVEASGAPHQKTTDPKALNGRAAPGLAVICDISPECDWVFKTDAGIWKRILMNLLGNSLKYTSSGFVLIKLRLEEDLPVLESKARPTILATRAKAMSDPDLRVALSPMADRLPLERGSTTGTKPTKTFNVTLTIEDSGKGMSQDYLTHHLFKPFYQEDTLSPGTGLGLSIVHQLVSSIGGSAHVTSELNSGTEVRIDVGLQRPDPTTALPTLSERPQFKSLRLGLCGLDVVPDLSETPNGILDAIARRRLALRSTLADYAMNLGLSVLAVDSLNSDAADLILATEPEYQRLISSQKSSFQKPLIVLSAEPMMRYGQMNTEFGSAAVLSQPFGPSRFRQAVESCFSAAQKPQAPTKSLAILPKPEIPVATETSKNGPSNDAPIPAITKPETIPPPKTQEPLLPSGQKRLSLLLVEDNPINLKLLVASFKKMGHNYSTATDGSLAVAAYRDVADTRNPRFDIIFMDIQMPVMDGMEASLEIRKYEKQNGLQPAIIIALTALTTLQAEQEALDAGADRFMNKPVSIKKLRDVVGECFREGKEGV</sequence>
<dbReference type="GO" id="GO:0000155">
    <property type="term" value="F:phosphorelay sensor kinase activity"/>
    <property type="evidence" value="ECO:0007669"/>
    <property type="project" value="InterPro"/>
</dbReference>
<dbReference type="GeneID" id="36580712"/>
<dbReference type="Proteomes" id="UP000235371">
    <property type="component" value="Unassembled WGS sequence"/>
</dbReference>
<dbReference type="InterPro" id="IPR001789">
    <property type="entry name" value="Sig_transdc_resp-reg_receiver"/>
</dbReference>
<evidence type="ECO:0000256" key="3">
    <source>
        <dbReference type="SAM" id="MobiDB-lite"/>
    </source>
</evidence>
<dbReference type="AlphaFoldDB" id="A0A2J6T6L2"/>
<dbReference type="InterPro" id="IPR003594">
    <property type="entry name" value="HATPase_dom"/>
</dbReference>
<keyword evidence="7" id="KW-1185">Reference proteome</keyword>
<dbReference type="CDD" id="cd00082">
    <property type="entry name" value="HisKA"/>
    <property type="match status" value="1"/>
</dbReference>
<organism evidence="6 7">
    <name type="scientific">Hyaloscypha bicolor E</name>
    <dbReference type="NCBI Taxonomy" id="1095630"/>
    <lineage>
        <taxon>Eukaryota</taxon>
        <taxon>Fungi</taxon>
        <taxon>Dikarya</taxon>
        <taxon>Ascomycota</taxon>
        <taxon>Pezizomycotina</taxon>
        <taxon>Leotiomycetes</taxon>
        <taxon>Helotiales</taxon>
        <taxon>Hyaloscyphaceae</taxon>
        <taxon>Hyaloscypha</taxon>
        <taxon>Hyaloscypha bicolor</taxon>
    </lineage>
</organism>
<dbReference type="PROSITE" id="PS50110">
    <property type="entry name" value="RESPONSE_REGULATORY"/>
    <property type="match status" value="1"/>
</dbReference>
<dbReference type="PANTHER" id="PTHR43719">
    <property type="entry name" value="TWO-COMPONENT HISTIDINE KINASE"/>
    <property type="match status" value="1"/>
</dbReference>
<evidence type="ECO:0008006" key="8">
    <source>
        <dbReference type="Google" id="ProtNLM"/>
    </source>
</evidence>
<feature type="domain" description="Response regulatory" evidence="5">
    <location>
        <begin position="1139"/>
        <end position="1264"/>
    </location>
</feature>
<dbReference type="Pfam" id="PF00072">
    <property type="entry name" value="Response_reg"/>
    <property type="match status" value="1"/>
</dbReference>
<dbReference type="SMART" id="SM00388">
    <property type="entry name" value="HisKA"/>
    <property type="match status" value="1"/>
</dbReference>
<evidence type="ECO:0000259" key="5">
    <source>
        <dbReference type="PROSITE" id="PS50110"/>
    </source>
</evidence>
<evidence type="ECO:0000256" key="2">
    <source>
        <dbReference type="PROSITE-ProRule" id="PRU00169"/>
    </source>
</evidence>
<dbReference type="STRING" id="1095630.A0A2J6T6L2"/>
<name>A0A2J6T6L2_9HELO</name>
<dbReference type="SMART" id="SM00387">
    <property type="entry name" value="HATPase_c"/>
    <property type="match status" value="1"/>
</dbReference>
<evidence type="ECO:0000259" key="4">
    <source>
        <dbReference type="PROSITE" id="PS50109"/>
    </source>
</evidence>
<gene>
    <name evidence="6" type="ORF">K444DRAFT_413484</name>
</gene>
<dbReference type="SUPFAM" id="SSF47384">
    <property type="entry name" value="Homodimeric domain of signal transducing histidine kinase"/>
    <property type="match status" value="1"/>
</dbReference>
<feature type="compositionally biased region" description="Low complexity" evidence="3">
    <location>
        <begin position="1110"/>
        <end position="1119"/>
    </location>
</feature>
<dbReference type="Pfam" id="PF02518">
    <property type="entry name" value="HATPase_c"/>
    <property type="match status" value="1"/>
</dbReference>
<dbReference type="SUPFAM" id="SSF55874">
    <property type="entry name" value="ATPase domain of HSP90 chaperone/DNA topoisomerase II/histidine kinase"/>
    <property type="match status" value="1"/>
</dbReference>
<proteinExistence type="predicted"/>
<feature type="region of interest" description="Disordered" evidence="3">
    <location>
        <begin position="1097"/>
        <end position="1128"/>
    </location>
</feature>
<dbReference type="Gene3D" id="3.30.565.10">
    <property type="entry name" value="Histidine kinase-like ATPase, C-terminal domain"/>
    <property type="match status" value="1"/>
</dbReference>
<dbReference type="EMBL" id="KZ613817">
    <property type="protein sequence ID" value="PMD58593.1"/>
    <property type="molecule type" value="Genomic_DNA"/>
</dbReference>
<dbReference type="InterPro" id="IPR004358">
    <property type="entry name" value="Sig_transdc_His_kin-like_C"/>
</dbReference>
<dbReference type="PROSITE" id="PS50109">
    <property type="entry name" value="HIS_KIN"/>
    <property type="match status" value="1"/>
</dbReference>
<dbReference type="PANTHER" id="PTHR43719:SF28">
    <property type="entry name" value="PEROXIDE STRESS-ACTIVATED HISTIDINE KINASE MAK1-RELATED"/>
    <property type="match status" value="1"/>
</dbReference>
<reference evidence="6 7" key="1">
    <citation type="submission" date="2016-04" db="EMBL/GenBank/DDBJ databases">
        <title>A degradative enzymes factory behind the ericoid mycorrhizal symbiosis.</title>
        <authorList>
            <consortium name="DOE Joint Genome Institute"/>
            <person name="Martino E."/>
            <person name="Morin E."/>
            <person name="Grelet G."/>
            <person name="Kuo A."/>
            <person name="Kohler A."/>
            <person name="Daghino S."/>
            <person name="Barry K."/>
            <person name="Choi C."/>
            <person name="Cichocki N."/>
            <person name="Clum A."/>
            <person name="Copeland A."/>
            <person name="Hainaut M."/>
            <person name="Haridas S."/>
            <person name="Labutti K."/>
            <person name="Lindquist E."/>
            <person name="Lipzen A."/>
            <person name="Khouja H.-R."/>
            <person name="Murat C."/>
            <person name="Ohm R."/>
            <person name="Olson A."/>
            <person name="Spatafora J."/>
            <person name="Veneault-Fourrey C."/>
            <person name="Henrissat B."/>
            <person name="Grigoriev I."/>
            <person name="Martin F."/>
            <person name="Perotto S."/>
        </authorList>
    </citation>
    <scope>NUCLEOTIDE SEQUENCE [LARGE SCALE GENOMIC DNA]</scope>
    <source>
        <strain evidence="6 7">E</strain>
    </source>
</reference>
<evidence type="ECO:0000256" key="1">
    <source>
        <dbReference type="ARBA" id="ARBA00022553"/>
    </source>
</evidence>
<dbReference type="RefSeq" id="XP_024735497.1">
    <property type="nucleotide sequence ID" value="XM_024872632.1"/>
</dbReference>
<dbReference type="Gene3D" id="1.10.287.130">
    <property type="match status" value="1"/>
</dbReference>
<protein>
    <recommendedName>
        <fullName evidence="8">Sensor histidine kinase-like protein/response regulator</fullName>
    </recommendedName>
</protein>
<dbReference type="CDD" id="cd17546">
    <property type="entry name" value="REC_hyHK_CKI1_RcsC-like"/>
    <property type="match status" value="1"/>
</dbReference>
<dbReference type="SMART" id="SM00448">
    <property type="entry name" value="REC"/>
    <property type="match status" value="1"/>
</dbReference>
<dbReference type="InterPro" id="IPR005467">
    <property type="entry name" value="His_kinase_dom"/>
</dbReference>
<dbReference type="OrthoDB" id="303614at2759"/>
<dbReference type="InParanoid" id="A0A2J6T6L2"/>